<evidence type="ECO:0000313" key="3">
    <source>
        <dbReference type="Proteomes" id="UP001249760"/>
    </source>
</evidence>
<reference evidence="2 3" key="1">
    <citation type="submission" date="2023-05" db="EMBL/GenBank/DDBJ databases">
        <title>Streptomyces fuscus sp. nov., a brown-black pigment producing actinomyces isolated from dry sand of Sea duck farm.</title>
        <authorList>
            <person name="Xie J."/>
            <person name="Shen N."/>
        </authorList>
    </citation>
    <scope>NUCLEOTIDE SEQUENCE [LARGE SCALE GENOMIC DNA]</scope>
    <source>
        <strain evidence="2 3">CGMCC 4.1745</strain>
    </source>
</reference>
<name>A0ABU3JP94_9ACTN</name>
<keyword evidence="3" id="KW-1185">Reference proteome</keyword>
<comment type="caution">
    <text evidence="2">The sequence shown here is derived from an EMBL/GenBank/DDBJ whole genome shotgun (WGS) entry which is preliminary data.</text>
</comment>
<organism evidence="2 3">
    <name type="scientific">Streptomyces lusitanus</name>
    <dbReference type="NCBI Taxonomy" id="68232"/>
    <lineage>
        <taxon>Bacteria</taxon>
        <taxon>Bacillati</taxon>
        <taxon>Actinomycetota</taxon>
        <taxon>Actinomycetes</taxon>
        <taxon>Kitasatosporales</taxon>
        <taxon>Streptomycetaceae</taxon>
        <taxon>Streptomyces</taxon>
    </lineage>
</organism>
<dbReference type="Proteomes" id="UP001249760">
    <property type="component" value="Unassembled WGS sequence"/>
</dbReference>
<dbReference type="EMBL" id="JASKMA010000006">
    <property type="protein sequence ID" value="MDT6983758.1"/>
    <property type="molecule type" value="Genomic_DNA"/>
</dbReference>
<protein>
    <recommendedName>
        <fullName evidence="4">HK97 gp10 family phage protein</fullName>
    </recommendedName>
</protein>
<gene>
    <name evidence="2" type="ORF">QNO04_09810</name>
</gene>
<sequence length="137" mass="15247">MPRAQFRYVPNRDFYDEIARSQEMHTMLLDAAQRGANFARGFAPEYSGPTYKPGVMRRGEYKQSIYSGAHLNSNGWRAEFGATAPWTLQVEFGTGQTAGRARDSSGRFRSVGARPQGGHSPKYRPLGRALDSLRSTA</sequence>
<proteinExistence type="predicted"/>
<feature type="region of interest" description="Disordered" evidence="1">
    <location>
        <begin position="94"/>
        <end position="137"/>
    </location>
</feature>
<accession>A0ABU3JP94</accession>
<evidence type="ECO:0000313" key="2">
    <source>
        <dbReference type="EMBL" id="MDT6983758.1"/>
    </source>
</evidence>
<evidence type="ECO:0000256" key="1">
    <source>
        <dbReference type="SAM" id="MobiDB-lite"/>
    </source>
</evidence>
<evidence type="ECO:0008006" key="4">
    <source>
        <dbReference type="Google" id="ProtNLM"/>
    </source>
</evidence>
<dbReference type="RefSeq" id="WP_394306032.1">
    <property type="nucleotide sequence ID" value="NZ_JASKMA010000006.1"/>
</dbReference>